<protein>
    <recommendedName>
        <fullName evidence="5">Alpha/beta hydrolase</fullName>
    </recommendedName>
</protein>
<keyword evidence="4" id="KW-1185">Reference proteome</keyword>
<name>A0A840YB51_9PROT</name>
<dbReference type="PANTHER" id="PTHR12277">
    <property type="entry name" value="ALPHA/BETA HYDROLASE DOMAIN-CONTAINING PROTEIN"/>
    <property type="match status" value="1"/>
</dbReference>
<evidence type="ECO:0000313" key="3">
    <source>
        <dbReference type="EMBL" id="MBB5691104.1"/>
    </source>
</evidence>
<organism evidence="3 4">
    <name type="scientific">Neoroseomonas alkaliterrae</name>
    <dbReference type="NCBI Taxonomy" id="1452450"/>
    <lineage>
        <taxon>Bacteria</taxon>
        <taxon>Pseudomonadati</taxon>
        <taxon>Pseudomonadota</taxon>
        <taxon>Alphaproteobacteria</taxon>
        <taxon>Acetobacterales</taxon>
        <taxon>Acetobacteraceae</taxon>
        <taxon>Neoroseomonas</taxon>
    </lineage>
</organism>
<dbReference type="InterPro" id="IPR022742">
    <property type="entry name" value="Hydrolase_4"/>
</dbReference>
<dbReference type="EMBL" id="JACIJE010000010">
    <property type="protein sequence ID" value="MBB5691104.1"/>
    <property type="molecule type" value="Genomic_DNA"/>
</dbReference>
<dbReference type="Proteomes" id="UP000562254">
    <property type="component" value="Unassembled WGS sequence"/>
</dbReference>
<feature type="domain" description="Peptidase S33 tripeptidyl aminopeptidase-like C-terminal" evidence="1">
    <location>
        <begin position="204"/>
        <end position="249"/>
    </location>
</feature>
<dbReference type="InterPro" id="IPR029058">
    <property type="entry name" value="AB_hydrolase_fold"/>
</dbReference>
<evidence type="ECO:0000313" key="4">
    <source>
        <dbReference type="Proteomes" id="UP000562254"/>
    </source>
</evidence>
<reference evidence="3 4" key="1">
    <citation type="submission" date="2020-08" db="EMBL/GenBank/DDBJ databases">
        <title>Genomic Encyclopedia of Type Strains, Phase IV (KMG-IV): sequencing the most valuable type-strain genomes for metagenomic binning, comparative biology and taxonomic classification.</title>
        <authorList>
            <person name="Goeker M."/>
        </authorList>
    </citation>
    <scope>NUCLEOTIDE SEQUENCE [LARGE SCALE GENOMIC DNA]</scope>
    <source>
        <strain evidence="3 4">DSM 25895</strain>
    </source>
</reference>
<evidence type="ECO:0000259" key="2">
    <source>
        <dbReference type="Pfam" id="PF12146"/>
    </source>
</evidence>
<dbReference type="Gene3D" id="3.40.50.1820">
    <property type="entry name" value="alpha/beta hydrolase"/>
    <property type="match status" value="2"/>
</dbReference>
<proteinExistence type="predicted"/>
<comment type="caution">
    <text evidence="3">The sequence shown here is derived from an EMBL/GenBank/DDBJ whole genome shotgun (WGS) entry which is preliminary data.</text>
</comment>
<evidence type="ECO:0000259" key="1">
    <source>
        <dbReference type="Pfam" id="PF08386"/>
    </source>
</evidence>
<sequence>MRRVLTATAIVIAIPLLLGGALWAGQERLIFLPDPRRLSAPAGWERPSLRTADGLDLAFLAAPPPGPEGMVILHFHGNGGNAGDRAGLGTLLNRAGFGVVLAEYRGYGGNPGRPSEEAFAADARAYLDWTRARFPAARIALWGESLGSGVVTRLAEGRADIAAIVLESPFTSVRELAAGMYPWLPTDMLLRHPFESLSRLPGVRAPVLVVASEQDRITPADHARRMATGAREGRLVMLPGGAHPAVLNDPGGEGVRAVLAFLRGVPR</sequence>
<dbReference type="InterPro" id="IPR013595">
    <property type="entry name" value="Pept_S33_TAP-like_C"/>
</dbReference>
<accession>A0A840YB51</accession>
<gene>
    <name evidence="3" type="ORF">FHS88_003256</name>
</gene>
<dbReference type="Pfam" id="PF12146">
    <property type="entry name" value="Hydrolase_4"/>
    <property type="match status" value="1"/>
</dbReference>
<feature type="domain" description="Serine aminopeptidase S33" evidence="2">
    <location>
        <begin position="71"/>
        <end position="180"/>
    </location>
</feature>
<dbReference type="Pfam" id="PF08386">
    <property type="entry name" value="Abhydrolase_4"/>
    <property type="match status" value="1"/>
</dbReference>
<dbReference type="RefSeq" id="WP_184486504.1">
    <property type="nucleotide sequence ID" value="NZ_JAAEDJ010000204.1"/>
</dbReference>
<dbReference type="AlphaFoldDB" id="A0A840YB51"/>
<dbReference type="SUPFAM" id="SSF53474">
    <property type="entry name" value="alpha/beta-Hydrolases"/>
    <property type="match status" value="1"/>
</dbReference>
<evidence type="ECO:0008006" key="5">
    <source>
        <dbReference type="Google" id="ProtNLM"/>
    </source>
</evidence>